<evidence type="ECO:0000313" key="4">
    <source>
        <dbReference type="Proteomes" id="UP000062973"/>
    </source>
</evidence>
<reference evidence="3 4" key="1">
    <citation type="submission" date="2014-07" db="EMBL/GenBank/DDBJ databases">
        <title>Whole Genome Sequence of the Amycolatopsis methanolica 239.</title>
        <authorList>
            <person name="Tang B."/>
        </authorList>
    </citation>
    <scope>NUCLEOTIDE SEQUENCE [LARGE SCALE GENOMIC DNA]</scope>
    <source>
        <strain evidence="3 4">239</strain>
    </source>
</reference>
<dbReference type="OrthoDB" id="4337876at2"/>
<gene>
    <name evidence="3" type="ORF">AMETH_5443</name>
</gene>
<proteinExistence type="predicted"/>
<dbReference type="Proteomes" id="UP000062973">
    <property type="component" value="Chromosome"/>
</dbReference>
<evidence type="ECO:0000256" key="2">
    <source>
        <dbReference type="SAM" id="Phobius"/>
    </source>
</evidence>
<dbReference type="HOGENOM" id="CLU_1802035_0_0_11"/>
<organism evidence="3 4">
    <name type="scientific">Amycolatopsis methanolica 239</name>
    <dbReference type="NCBI Taxonomy" id="1068978"/>
    <lineage>
        <taxon>Bacteria</taxon>
        <taxon>Bacillati</taxon>
        <taxon>Actinomycetota</taxon>
        <taxon>Actinomycetes</taxon>
        <taxon>Pseudonocardiales</taxon>
        <taxon>Pseudonocardiaceae</taxon>
        <taxon>Amycolatopsis</taxon>
        <taxon>Amycolatopsis methanolica group</taxon>
    </lineage>
</organism>
<keyword evidence="2" id="KW-0472">Membrane</keyword>
<feature type="transmembrane region" description="Helical" evidence="2">
    <location>
        <begin position="60"/>
        <end position="83"/>
    </location>
</feature>
<accession>A0A076N3Z0</accession>
<protein>
    <submittedName>
        <fullName evidence="3">Uncharacterized protein</fullName>
    </submittedName>
</protein>
<dbReference type="KEGG" id="amq:AMETH_5443"/>
<dbReference type="RefSeq" id="WP_026153423.1">
    <property type="nucleotide sequence ID" value="NZ_AQUL01000001.1"/>
</dbReference>
<dbReference type="EMBL" id="CP009110">
    <property type="protein sequence ID" value="AIJ25535.1"/>
    <property type="molecule type" value="Genomic_DNA"/>
</dbReference>
<keyword evidence="4" id="KW-1185">Reference proteome</keyword>
<sequence length="143" mass="14496">MTVELTRTGKANRAAAALWAGLVLQLGTIAAAVAWADSLAEHLRGVYAAYRPDGAGQAATLVTAYLVTVGVLGALGWLGTVWAHRRGRRWTWPLAVTLLMLGTAGGDEPDDHRVPRAVGAAVARPRGAGAVDPGAGGGGAAPP</sequence>
<feature type="compositionally biased region" description="Gly residues" evidence="1">
    <location>
        <begin position="134"/>
        <end position="143"/>
    </location>
</feature>
<name>A0A076N3Z0_AMYME</name>
<evidence type="ECO:0000313" key="3">
    <source>
        <dbReference type="EMBL" id="AIJ25535.1"/>
    </source>
</evidence>
<keyword evidence="2" id="KW-0812">Transmembrane</keyword>
<evidence type="ECO:0000256" key="1">
    <source>
        <dbReference type="SAM" id="MobiDB-lite"/>
    </source>
</evidence>
<dbReference type="AlphaFoldDB" id="A0A076N3Z0"/>
<dbReference type="PATRIC" id="fig|1068978.7.peg.5841"/>
<feature type="region of interest" description="Disordered" evidence="1">
    <location>
        <begin position="124"/>
        <end position="143"/>
    </location>
</feature>
<keyword evidence="2" id="KW-1133">Transmembrane helix</keyword>
<feature type="compositionally biased region" description="Low complexity" evidence="1">
    <location>
        <begin position="124"/>
        <end position="133"/>
    </location>
</feature>